<keyword evidence="1" id="KW-1133">Transmembrane helix</keyword>
<keyword evidence="1" id="KW-0812">Transmembrane</keyword>
<protein>
    <submittedName>
        <fullName evidence="2">Uncharacterized protein DUF2752</fullName>
    </submittedName>
</protein>
<reference evidence="2 3" key="1">
    <citation type="submission" date="2018-05" db="EMBL/GenBank/DDBJ databases">
        <title>Genomic Encyclopedia of Type Strains, Phase IV (KMG-IV): sequencing the most valuable type-strain genomes for metagenomic binning, comparative biology and taxonomic classification.</title>
        <authorList>
            <person name="Goeker M."/>
        </authorList>
    </citation>
    <scope>NUCLEOTIDE SEQUENCE [LARGE SCALE GENOMIC DNA]</scope>
    <source>
        <strain evidence="2 3">JC118</strain>
    </source>
</reference>
<accession>A0A318KGU5</accession>
<sequence length="132" mass="15883">MKSLTKQLLPILLIVGCIAVIGWYCPIQEITGIPCPGCGMSTAFYYFVQGRFQEAYFFNPAFYVLLVFALISGVGWLKNRQFLQSTLWRWLFWLVMLIWFCIWLLRMIYIYPNWPMIYMEDNLLQRFILWMH</sequence>
<feature type="transmembrane region" description="Helical" evidence="1">
    <location>
        <begin position="7"/>
        <end position="24"/>
    </location>
</feature>
<evidence type="ECO:0000313" key="2">
    <source>
        <dbReference type="EMBL" id="PXX74092.1"/>
    </source>
</evidence>
<keyword evidence="3" id="KW-1185">Reference proteome</keyword>
<feature type="transmembrane region" description="Helical" evidence="1">
    <location>
        <begin position="60"/>
        <end position="78"/>
    </location>
</feature>
<feature type="transmembrane region" description="Helical" evidence="1">
    <location>
        <begin position="30"/>
        <end position="48"/>
    </location>
</feature>
<dbReference type="RefSeq" id="WP_022937186.1">
    <property type="nucleotide sequence ID" value="NZ_CABKRQ010000002.1"/>
</dbReference>
<dbReference type="AlphaFoldDB" id="A0A318KGU5"/>
<evidence type="ECO:0000256" key="1">
    <source>
        <dbReference type="SAM" id="Phobius"/>
    </source>
</evidence>
<evidence type="ECO:0000313" key="3">
    <source>
        <dbReference type="Proteomes" id="UP000247612"/>
    </source>
</evidence>
<comment type="caution">
    <text evidence="2">The sequence shown here is derived from an EMBL/GenBank/DDBJ whole genome shotgun (WGS) entry which is preliminary data.</text>
</comment>
<dbReference type="Pfam" id="PF10825">
    <property type="entry name" value="DUF2752"/>
    <property type="match status" value="1"/>
</dbReference>
<dbReference type="OrthoDB" id="9815897at2"/>
<dbReference type="PROSITE" id="PS51257">
    <property type="entry name" value="PROKAR_LIPOPROTEIN"/>
    <property type="match status" value="1"/>
</dbReference>
<organism evidence="2 3">
    <name type="scientific">Dielma fastidiosa</name>
    <dbReference type="NCBI Taxonomy" id="1034346"/>
    <lineage>
        <taxon>Bacteria</taxon>
        <taxon>Bacillati</taxon>
        <taxon>Bacillota</taxon>
        <taxon>Erysipelotrichia</taxon>
        <taxon>Erysipelotrichales</taxon>
        <taxon>Erysipelotrichaceae</taxon>
        <taxon>Dielma</taxon>
    </lineage>
</organism>
<dbReference type="STRING" id="1034346.GCA_000313565_00873"/>
<feature type="transmembrane region" description="Helical" evidence="1">
    <location>
        <begin position="90"/>
        <end position="109"/>
    </location>
</feature>
<dbReference type="Proteomes" id="UP000247612">
    <property type="component" value="Unassembled WGS sequence"/>
</dbReference>
<dbReference type="EMBL" id="QJKH01000026">
    <property type="protein sequence ID" value="PXX74092.1"/>
    <property type="molecule type" value="Genomic_DNA"/>
</dbReference>
<proteinExistence type="predicted"/>
<keyword evidence="1" id="KW-0472">Membrane</keyword>
<dbReference type="InterPro" id="IPR021215">
    <property type="entry name" value="DUF2752"/>
</dbReference>
<gene>
    <name evidence="2" type="ORF">DES51_12611</name>
</gene>
<name>A0A318KGU5_9FIRM</name>